<dbReference type="OrthoDB" id="5381491at2"/>
<accession>A0A5C6RLG1</accession>
<proteinExistence type="predicted"/>
<evidence type="ECO:0000256" key="3">
    <source>
        <dbReference type="SAM" id="SignalP"/>
    </source>
</evidence>
<dbReference type="InterPro" id="IPR025645">
    <property type="entry name" value="DUF4349"/>
</dbReference>
<evidence type="ECO:0000256" key="1">
    <source>
        <dbReference type="SAM" id="Coils"/>
    </source>
</evidence>
<keyword evidence="1" id="KW-0175">Coiled coil</keyword>
<evidence type="ECO:0000256" key="2">
    <source>
        <dbReference type="SAM" id="Phobius"/>
    </source>
</evidence>
<feature type="chain" id="PRO_5023035400" evidence="3">
    <location>
        <begin position="23"/>
        <end position="263"/>
    </location>
</feature>
<feature type="domain" description="DUF4349" evidence="4">
    <location>
        <begin position="53"/>
        <end position="258"/>
    </location>
</feature>
<dbReference type="RefSeq" id="WP_147167781.1">
    <property type="nucleotide sequence ID" value="NZ_VOOR01000023.1"/>
</dbReference>
<organism evidence="5 6">
    <name type="scientific">Phaeodactylibacter luteus</name>
    <dbReference type="NCBI Taxonomy" id="1564516"/>
    <lineage>
        <taxon>Bacteria</taxon>
        <taxon>Pseudomonadati</taxon>
        <taxon>Bacteroidota</taxon>
        <taxon>Saprospiria</taxon>
        <taxon>Saprospirales</taxon>
        <taxon>Haliscomenobacteraceae</taxon>
        <taxon>Phaeodactylibacter</taxon>
    </lineage>
</organism>
<feature type="signal peptide" evidence="3">
    <location>
        <begin position="1"/>
        <end position="22"/>
    </location>
</feature>
<sequence>MMKLLTTYFALFLVIVMSTACTQDGSQFSAPSYEAKMTAGEFDAPDEAELPGRKLIRTAELRMEVIDFHRKAEAARQLVRRAGAEIEEDTEEQYGNRLQRQMVIRVAPEKLDSLLDELAELAEVIESRSVRQEDVTRQYIDLESRLSAKRALVARYESLLSAAVNVGEVMEVERQLQSAIAELESMEGQMRYLERQVSLSSIRLSMYEQTATGLAERSFGREVADAFRSGWDLLQQLFLGAIGAWPLLAIGLAGLIWWRRRRR</sequence>
<feature type="transmembrane region" description="Helical" evidence="2">
    <location>
        <begin position="237"/>
        <end position="258"/>
    </location>
</feature>
<dbReference type="AlphaFoldDB" id="A0A5C6RLG1"/>
<dbReference type="EMBL" id="VOOR01000023">
    <property type="protein sequence ID" value="TXB62795.1"/>
    <property type="molecule type" value="Genomic_DNA"/>
</dbReference>
<dbReference type="Pfam" id="PF14257">
    <property type="entry name" value="DUF4349"/>
    <property type="match status" value="1"/>
</dbReference>
<gene>
    <name evidence="5" type="ORF">FRY97_11995</name>
</gene>
<keyword evidence="2" id="KW-0812">Transmembrane</keyword>
<keyword evidence="3" id="KW-0732">Signal</keyword>
<reference evidence="5 6" key="1">
    <citation type="submission" date="2019-08" db="EMBL/GenBank/DDBJ databases">
        <title>Genome of Phaeodactylibacter luteus.</title>
        <authorList>
            <person name="Bowman J.P."/>
        </authorList>
    </citation>
    <scope>NUCLEOTIDE SEQUENCE [LARGE SCALE GENOMIC DNA]</scope>
    <source>
        <strain evidence="5 6">KCTC 42180</strain>
    </source>
</reference>
<keyword evidence="6" id="KW-1185">Reference proteome</keyword>
<comment type="caution">
    <text evidence="5">The sequence shown here is derived from an EMBL/GenBank/DDBJ whole genome shotgun (WGS) entry which is preliminary data.</text>
</comment>
<evidence type="ECO:0000259" key="4">
    <source>
        <dbReference type="Pfam" id="PF14257"/>
    </source>
</evidence>
<dbReference type="Proteomes" id="UP000321580">
    <property type="component" value="Unassembled WGS sequence"/>
</dbReference>
<evidence type="ECO:0000313" key="6">
    <source>
        <dbReference type="Proteomes" id="UP000321580"/>
    </source>
</evidence>
<protein>
    <submittedName>
        <fullName evidence="5">DUF4349 domain-containing protein</fullName>
    </submittedName>
</protein>
<keyword evidence="2" id="KW-1133">Transmembrane helix</keyword>
<dbReference type="PROSITE" id="PS51257">
    <property type="entry name" value="PROKAR_LIPOPROTEIN"/>
    <property type="match status" value="1"/>
</dbReference>
<feature type="coiled-coil region" evidence="1">
    <location>
        <begin position="169"/>
        <end position="196"/>
    </location>
</feature>
<name>A0A5C6RLG1_9BACT</name>
<keyword evidence="2" id="KW-0472">Membrane</keyword>
<evidence type="ECO:0000313" key="5">
    <source>
        <dbReference type="EMBL" id="TXB62795.1"/>
    </source>
</evidence>
<dbReference type="Gene3D" id="1.10.287.1490">
    <property type="match status" value="1"/>
</dbReference>